<dbReference type="AlphaFoldDB" id="A0A250X1G1"/>
<sequence>MQATMKSAYFKKALSPTVSWKAGMSSVARRTAPVTRAVVMPNPFSGSEGETLVFRADGQSVKMRDVIDGKLCWEQARNLLSLEPQFKASGYRLVTLSIGNSEGGKLFCKEVPFPSDLLYLDPERKVYRTLKLKDGMFSFFQGPAAVEAWMRKDMKGLEGALKSYKMVVPSDMDVVTQQGGLYVFNEQQVLYAYEDPGVGAHAPNAEILAACCSVSSPNATPASVIDIPPPPPARRF</sequence>
<gene>
    <name evidence="1" type="ORF">CEUSTIGMA_g4381.t1</name>
</gene>
<reference evidence="1 2" key="1">
    <citation type="submission" date="2017-08" db="EMBL/GenBank/DDBJ databases">
        <title>Acidophilic green algal genome provides insights into adaptation to an acidic environment.</title>
        <authorList>
            <person name="Hirooka S."/>
            <person name="Hirose Y."/>
            <person name="Kanesaki Y."/>
            <person name="Higuchi S."/>
            <person name="Fujiwara T."/>
            <person name="Onuma R."/>
            <person name="Era A."/>
            <person name="Ohbayashi R."/>
            <person name="Uzuka A."/>
            <person name="Nozaki H."/>
            <person name="Yoshikawa H."/>
            <person name="Miyagishima S.Y."/>
        </authorList>
    </citation>
    <scope>NUCLEOTIDE SEQUENCE [LARGE SCALE GENOMIC DNA]</scope>
    <source>
        <strain evidence="1 2">NIES-2499</strain>
    </source>
</reference>
<dbReference type="GO" id="GO:0009507">
    <property type="term" value="C:chloroplast"/>
    <property type="evidence" value="ECO:0007669"/>
    <property type="project" value="TreeGrafter"/>
</dbReference>
<dbReference type="InterPro" id="IPR032801">
    <property type="entry name" value="PXL2A/B/C"/>
</dbReference>
<dbReference type="Pfam" id="PF13911">
    <property type="entry name" value="AhpC-TSA_2"/>
    <property type="match status" value="1"/>
</dbReference>
<keyword evidence="2" id="KW-1185">Reference proteome</keyword>
<dbReference type="EMBL" id="BEGY01000021">
    <property type="protein sequence ID" value="GAX76934.1"/>
    <property type="molecule type" value="Genomic_DNA"/>
</dbReference>
<dbReference type="PANTHER" id="PTHR28630:SF23">
    <property type="entry name" value="THIOREDOXIN SUPERFAMILY PROTEIN"/>
    <property type="match status" value="1"/>
</dbReference>
<dbReference type="PANTHER" id="PTHR28630">
    <property type="match status" value="1"/>
</dbReference>
<proteinExistence type="predicted"/>
<comment type="caution">
    <text evidence="1">The sequence shown here is derived from an EMBL/GenBank/DDBJ whole genome shotgun (WGS) entry which is preliminary data.</text>
</comment>
<evidence type="ECO:0000313" key="1">
    <source>
        <dbReference type="EMBL" id="GAX76934.1"/>
    </source>
</evidence>
<evidence type="ECO:0000313" key="2">
    <source>
        <dbReference type="Proteomes" id="UP000232323"/>
    </source>
</evidence>
<dbReference type="OrthoDB" id="40334at2759"/>
<protein>
    <submittedName>
        <fullName evidence="1">Uncharacterized protein</fullName>
    </submittedName>
</protein>
<organism evidence="1 2">
    <name type="scientific">Chlamydomonas eustigma</name>
    <dbReference type="NCBI Taxonomy" id="1157962"/>
    <lineage>
        <taxon>Eukaryota</taxon>
        <taxon>Viridiplantae</taxon>
        <taxon>Chlorophyta</taxon>
        <taxon>core chlorophytes</taxon>
        <taxon>Chlorophyceae</taxon>
        <taxon>CS clade</taxon>
        <taxon>Chlamydomonadales</taxon>
        <taxon>Chlamydomonadaceae</taxon>
        <taxon>Chlamydomonas</taxon>
    </lineage>
</organism>
<name>A0A250X1G1_9CHLO</name>
<dbReference type="Proteomes" id="UP000232323">
    <property type="component" value="Unassembled WGS sequence"/>
</dbReference>
<accession>A0A250X1G1</accession>